<keyword evidence="1" id="KW-0472">Membrane</keyword>
<proteinExistence type="predicted"/>
<dbReference type="Proteomes" id="UP001054821">
    <property type="component" value="Chromosome 6"/>
</dbReference>
<dbReference type="AlphaFoldDB" id="A0AAD4VDR5"/>
<feature type="transmembrane region" description="Helical" evidence="1">
    <location>
        <begin position="102"/>
        <end position="125"/>
    </location>
</feature>
<evidence type="ECO:0000256" key="1">
    <source>
        <dbReference type="SAM" id="Phobius"/>
    </source>
</evidence>
<keyword evidence="1" id="KW-1133">Transmembrane helix</keyword>
<dbReference type="EMBL" id="JAJFAZ020000006">
    <property type="protein sequence ID" value="KAI5322616.1"/>
    <property type="molecule type" value="Genomic_DNA"/>
</dbReference>
<evidence type="ECO:0000313" key="2">
    <source>
        <dbReference type="EMBL" id="KAI5322616.1"/>
    </source>
</evidence>
<sequence>MKLAIPVQSKEGFVSAEEVEKKVSMLMDGKSLRLPSTEAARDIHVLIPVWWRWYYWGSPIAWTIYGIFASQFGDIKTVIDTPQGPQRVDLYLKENLGHEHDFVIPVFFAHIGWVLLFFFVFAYGIKFLKLHSAAELSDLQDVK</sequence>
<dbReference type="PANTHER" id="PTHR48040:SF60">
    <property type="entry name" value="ABC TRANSPORTER DOMAIN-CONTAINING PROTEIN"/>
    <property type="match status" value="1"/>
</dbReference>
<gene>
    <name evidence="2" type="ORF">L3X38_031688</name>
</gene>
<protein>
    <submittedName>
        <fullName evidence="2">Uncharacterized protein</fullName>
    </submittedName>
</protein>
<organism evidence="2 3">
    <name type="scientific">Prunus dulcis</name>
    <name type="common">Almond</name>
    <name type="synonym">Amygdalus dulcis</name>
    <dbReference type="NCBI Taxonomy" id="3755"/>
    <lineage>
        <taxon>Eukaryota</taxon>
        <taxon>Viridiplantae</taxon>
        <taxon>Streptophyta</taxon>
        <taxon>Embryophyta</taxon>
        <taxon>Tracheophyta</taxon>
        <taxon>Spermatophyta</taxon>
        <taxon>Magnoliopsida</taxon>
        <taxon>eudicotyledons</taxon>
        <taxon>Gunneridae</taxon>
        <taxon>Pentapetalae</taxon>
        <taxon>rosids</taxon>
        <taxon>fabids</taxon>
        <taxon>Rosales</taxon>
        <taxon>Rosaceae</taxon>
        <taxon>Amygdaloideae</taxon>
        <taxon>Amygdaleae</taxon>
        <taxon>Prunus</taxon>
    </lineage>
</organism>
<evidence type="ECO:0000313" key="3">
    <source>
        <dbReference type="Proteomes" id="UP001054821"/>
    </source>
</evidence>
<reference evidence="2 3" key="1">
    <citation type="journal article" date="2022" name="G3 (Bethesda)">
        <title>Whole-genome sequence and methylome profiling of the almond [Prunus dulcis (Mill.) D.A. Webb] cultivar 'Nonpareil'.</title>
        <authorList>
            <person name="D'Amico-Willman K.M."/>
            <person name="Ouma W.Z."/>
            <person name="Meulia T."/>
            <person name="Sideli G.M."/>
            <person name="Gradziel T.M."/>
            <person name="Fresnedo-Ramirez J."/>
        </authorList>
    </citation>
    <scope>NUCLEOTIDE SEQUENCE [LARGE SCALE GENOMIC DNA]</scope>
    <source>
        <strain evidence="2">Clone GOH B32 T37-40</strain>
    </source>
</reference>
<name>A0AAD4VDR5_PRUDU</name>
<keyword evidence="3" id="KW-1185">Reference proteome</keyword>
<comment type="caution">
    <text evidence="2">The sequence shown here is derived from an EMBL/GenBank/DDBJ whole genome shotgun (WGS) entry which is preliminary data.</text>
</comment>
<accession>A0AAD4VDR5</accession>
<dbReference type="PANTHER" id="PTHR48040">
    <property type="entry name" value="PLEIOTROPIC DRUG RESISTANCE PROTEIN 1-LIKE ISOFORM X1"/>
    <property type="match status" value="1"/>
</dbReference>
<keyword evidence="1" id="KW-0812">Transmembrane</keyword>